<sequence>MSATRAEILLAYRKLYQHALRAVKYTSPDSIVVREKLRHAFRESPKESFDAARIARTMEFLDNAARMKGLETKIVKNLIHIAWGKHKMTYTLNPAMHASDRLLRRQAYDQVDATVEKLNESMGLCLR</sequence>
<keyword evidence="1" id="KW-1185">Reference proteome</keyword>
<organism evidence="2">
    <name type="scientific">Dissoconium aciculare CBS 342.82</name>
    <dbReference type="NCBI Taxonomy" id="1314786"/>
    <lineage>
        <taxon>Eukaryota</taxon>
        <taxon>Fungi</taxon>
        <taxon>Dikarya</taxon>
        <taxon>Ascomycota</taxon>
        <taxon>Pezizomycotina</taxon>
        <taxon>Dothideomycetes</taxon>
        <taxon>Dothideomycetidae</taxon>
        <taxon>Mycosphaerellales</taxon>
        <taxon>Dissoconiaceae</taxon>
        <taxon>Dissoconium</taxon>
    </lineage>
</organism>
<protein>
    <submittedName>
        <fullName evidence="2">DUF1763-domain-containing protein</fullName>
    </submittedName>
</protein>
<gene>
    <name evidence="2" type="ORF">K489DRAFT_406925</name>
</gene>
<proteinExistence type="predicted"/>
<dbReference type="RefSeq" id="XP_033463175.1">
    <property type="nucleotide sequence ID" value="XM_033607308.1"/>
</dbReference>
<reference evidence="2" key="3">
    <citation type="submission" date="2025-08" db="UniProtKB">
        <authorList>
            <consortium name="RefSeq"/>
        </authorList>
    </citation>
    <scope>IDENTIFICATION</scope>
    <source>
        <strain evidence="2">CBS 342.82</strain>
    </source>
</reference>
<evidence type="ECO:0000313" key="1">
    <source>
        <dbReference type="Proteomes" id="UP000504637"/>
    </source>
</evidence>
<dbReference type="Proteomes" id="UP000504637">
    <property type="component" value="Unplaced"/>
</dbReference>
<evidence type="ECO:0000313" key="2">
    <source>
        <dbReference type="RefSeq" id="XP_033463175.1"/>
    </source>
</evidence>
<name>A0A6J3MEU0_9PEZI</name>
<reference evidence="2" key="2">
    <citation type="submission" date="2020-04" db="EMBL/GenBank/DDBJ databases">
        <authorList>
            <consortium name="NCBI Genome Project"/>
        </authorList>
    </citation>
    <scope>NUCLEOTIDE SEQUENCE</scope>
    <source>
        <strain evidence="2">CBS 342.82</strain>
    </source>
</reference>
<dbReference type="AlphaFoldDB" id="A0A6J3MEU0"/>
<accession>A0A6J3MEU0</accession>
<reference evidence="2" key="1">
    <citation type="submission" date="2020-01" db="EMBL/GenBank/DDBJ databases">
        <authorList>
            <consortium name="DOE Joint Genome Institute"/>
            <person name="Haridas S."/>
            <person name="Albert R."/>
            <person name="Binder M."/>
            <person name="Bloem J."/>
            <person name="Labutti K."/>
            <person name="Salamov A."/>
            <person name="Andreopoulos B."/>
            <person name="Baker S.E."/>
            <person name="Barry K."/>
            <person name="Bills G."/>
            <person name="Bluhm B.H."/>
            <person name="Cannon C."/>
            <person name="Castanera R."/>
            <person name="Culley D.E."/>
            <person name="Daum C."/>
            <person name="Ezra D."/>
            <person name="Gonzalez J.B."/>
            <person name="Henrissat B."/>
            <person name="Kuo A."/>
            <person name="Liang C."/>
            <person name="Lipzen A."/>
            <person name="Lutzoni F."/>
            <person name="Magnuson J."/>
            <person name="Mondo S."/>
            <person name="Nolan M."/>
            <person name="Ohm R."/>
            <person name="Pangilinan J."/>
            <person name="Park H.-J."/>
            <person name="Ramirez L."/>
            <person name="Alfaro M."/>
            <person name="Sun H."/>
            <person name="Tritt A."/>
            <person name="Yoshinaga Y."/>
            <person name="Zwiers L.-H."/>
            <person name="Turgeon B.G."/>
            <person name="Goodwin S.B."/>
            <person name="Spatafora J.W."/>
            <person name="Crous P.W."/>
            <person name="Grigoriev I.V."/>
        </authorList>
    </citation>
    <scope>NUCLEOTIDE SEQUENCE</scope>
    <source>
        <strain evidence="2">CBS 342.82</strain>
    </source>
</reference>
<dbReference type="OrthoDB" id="4392610at2759"/>
<dbReference type="GeneID" id="54365108"/>